<proteinExistence type="predicted"/>
<dbReference type="PANTHER" id="PTHR13887:SF41">
    <property type="entry name" value="THIOREDOXIN SUPERFAMILY PROTEIN"/>
    <property type="match status" value="1"/>
</dbReference>
<evidence type="ECO:0000313" key="3">
    <source>
        <dbReference type="EMBL" id="SZX79390.1"/>
    </source>
</evidence>
<name>A0A383WPL8_TETOB</name>
<accession>A0A383WPL8</accession>
<sequence length="220" mass="23948">MAVSKPTISVEVVSDIVCPWCYVGKRRLEKAMQHFEGKAQFDVHWLPYQLNPTAGPEAINKLQYYNDKFGPARVAQIIPNMQSTFASEGLQYSIGGETGNTRRAHRLMAWAAKEHGLAKQDALAEQLFQGYHCKEQYVNDTDFLLAAAAAAGLPRDAAAAALEEAGPGEALVQQELGKFAGVNGVPHFVVNGRHRVGGAQSPEVFAELFEELLQQQPAAA</sequence>
<dbReference type="InterPro" id="IPR001853">
    <property type="entry name" value="DSBA-like_thioredoxin_dom"/>
</dbReference>
<organism evidence="2 4">
    <name type="scientific">Tetradesmus obliquus</name>
    <name type="common">Green alga</name>
    <name type="synonym">Acutodesmus obliquus</name>
    <dbReference type="NCBI Taxonomy" id="3088"/>
    <lineage>
        <taxon>Eukaryota</taxon>
        <taxon>Viridiplantae</taxon>
        <taxon>Chlorophyta</taxon>
        <taxon>core chlorophytes</taxon>
        <taxon>Chlorophyceae</taxon>
        <taxon>CS clade</taxon>
        <taxon>Sphaeropleales</taxon>
        <taxon>Scenedesmaceae</taxon>
        <taxon>Tetradesmus</taxon>
    </lineage>
</organism>
<evidence type="ECO:0000313" key="4">
    <source>
        <dbReference type="Proteomes" id="UP000256970"/>
    </source>
</evidence>
<protein>
    <recommendedName>
        <fullName evidence="1">DSBA-like thioredoxin domain-containing protein</fullName>
    </recommendedName>
</protein>
<dbReference type="SUPFAM" id="SSF52833">
    <property type="entry name" value="Thioredoxin-like"/>
    <property type="match status" value="1"/>
</dbReference>
<dbReference type="EMBL" id="FNXT01001364">
    <property type="protein sequence ID" value="SZX79390.1"/>
    <property type="molecule type" value="Genomic_DNA"/>
</dbReference>
<dbReference type="Proteomes" id="UP000256970">
    <property type="component" value="Unassembled WGS sequence"/>
</dbReference>
<evidence type="ECO:0000259" key="1">
    <source>
        <dbReference type="Pfam" id="PF01323"/>
    </source>
</evidence>
<dbReference type="AlphaFoldDB" id="A0A383WPL8"/>
<dbReference type="Pfam" id="PF01323">
    <property type="entry name" value="DSBA"/>
    <property type="match status" value="1"/>
</dbReference>
<dbReference type="GO" id="GO:0016491">
    <property type="term" value="F:oxidoreductase activity"/>
    <property type="evidence" value="ECO:0007669"/>
    <property type="project" value="InterPro"/>
</dbReference>
<gene>
    <name evidence="2" type="ORF">BQ4739_LOCUS19664</name>
    <name evidence="3" type="ORF">BQ4739_LOCUS19669</name>
</gene>
<dbReference type="Gene3D" id="3.40.30.10">
    <property type="entry name" value="Glutaredoxin"/>
    <property type="match status" value="1"/>
</dbReference>
<dbReference type="InterPro" id="IPR036249">
    <property type="entry name" value="Thioredoxin-like_sf"/>
</dbReference>
<reference evidence="2 4" key="1">
    <citation type="submission" date="2016-10" db="EMBL/GenBank/DDBJ databases">
        <authorList>
            <person name="Cai Z."/>
        </authorList>
    </citation>
    <scope>NUCLEOTIDE SEQUENCE [LARGE SCALE GENOMIC DNA]</scope>
</reference>
<dbReference type="EMBL" id="FNXT01001364">
    <property type="protein sequence ID" value="SZX79385.1"/>
    <property type="molecule type" value="Genomic_DNA"/>
</dbReference>
<keyword evidence="4" id="KW-1185">Reference proteome</keyword>
<dbReference type="STRING" id="3088.A0A383WPL8"/>
<dbReference type="CDD" id="cd03024">
    <property type="entry name" value="DsbA_FrnE"/>
    <property type="match status" value="1"/>
</dbReference>
<dbReference type="PANTHER" id="PTHR13887">
    <property type="entry name" value="GLUTATHIONE S-TRANSFERASE KAPPA"/>
    <property type="match status" value="1"/>
</dbReference>
<feature type="domain" description="DSBA-like thioredoxin" evidence="1">
    <location>
        <begin position="10"/>
        <end position="208"/>
    </location>
</feature>
<evidence type="ECO:0000313" key="2">
    <source>
        <dbReference type="EMBL" id="SZX79385.1"/>
    </source>
</evidence>